<dbReference type="InterPro" id="IPR050092">
    <property type="entry name" value="RNase_H"/>
</dbReference>
<evidence type="ECO:0000256" key="7">
    <source>
        <dbReference type="ARBA" id="ARBA00022801"/>
    </source>
</evidence>
<dbReference type="EMBL" id="JAACJK010000002">
    <property type="protein sequence ID" value="KAF5341138.1"/>
    <property type="molecule type" value="Genomic_DNA"/>
</dbReference>
<dbReference type="PROSITE" id="PS50879">
    <property type="entry name" value="RNASE_H_1"/>
    <property type="match status" value="1"/>
</dbReference>
<dbReference type="Gene3D" id="3.30.420.10">
    <property type="entry name" value="Ribonuclease H-like superfamily/Ribonuclease H"/>
    <property type="match status" value="1"/>
</dbReference>
<reference evidence="10 11" key="1">
    <citation type="journal article" date="2020" name="ISME J.">
        <title>Uncovering the hidden diversity of litter-decomposition mechanisms in mushroom-forming fungi.</title>
        <authorList>
            <person name="Floudas D."/>
            <person name="Bentzer J."/>
            <person name="Ahren D."/>
            <person name="Johansson T."/>
            <person name="Persson P."/>
            <person name="Tunlid A."/>
        </authorList>
    </citation>
    <scope>NUCLEOTIDE SEQUENCE [LARGE SCALE GENOMIC DNA]</scope>
    <source>
        <strain evidence="10 11">CBS 175.51</strain>
    </source>
</reference>
<evidence type="ECO:0000256" key="6">
    <source>
        <dbReference type="ARBA" id="ARBA00022759"/>
    </source>
</evidence>
<feature type="domain" description="RNase H type-1" evidence="9">
    <location>
        <begin position="151"/>
        <end position="294"/>
    </location>
</feature>
<evidence type="ECO:0000256" key="3">
    <source>
        <dbReference type="ARBA" id="ARBA00012180"/>
    </source>
</evidence>
<dbReference type="Proteomes" id="UP000541558">
    <property type="component" value="Unassembled WGS sequence"/>
</dbReference>
<accession>A0A8H5CHZ4</accession>
<evidence type="ECO:0000256" key="8">
    <source>
        <dbReference type="SAM" id="MobiDB-lite"/>
    </source>
</evidence>
<evidence type="ECO:0000256" key="4">
    <source>
        <dbReference type="ARBA" id="ARBA00022722"/>
    </source>
</evidence>
<evidence type="ECO:0000313" key="10">
    <source>
        <dbReference type="EMBL" id="KAF5341138.1"/>
    </source>
</evidence>
<dbReference type="PANTHER" id="PTHR10642:SF26">
    <property type="entry name" value="RIBONUCLEASE H1"/>
    <property type="match status" value="1"/>
</dbReference>
<organism evidence="10 11">
    <name type="scientific">Ephemerocybe angulata</name>
    <dbReference type="NCBI Taxonomy" id="980116"/>
    <lineage>
        <taxon>Eukaryota</taxon>
        <taxon>Fungi</taxon>
        <taxon>Dikarya</taxon>
        <taxon>Basidiomycota</taxon>
        <taxon>Agaricomycotina</taxon>
        <taxon>Agaricomycetes</taxon>
        <taxon>Agaricomycetidae</taxon>
        <taxon>Agaricales</taxon>
        <taxon>Agaricineae</taxon>
        <taxon>Psathyrellaceae</taxon>
        <taxon>Ephemerocybe</taxon>
    </lineage>
</organism>
<keyword evidence="7" id="KW-0378">Hydrolase</keyword>
<comment type="caution">
    <text evidence="10">The sequence shown here is derived from an EMBL/GenBank/DDBJ whole genome shotgun (WGS) entry which is preliminary data.</text>
</comment>
<dbReference type="Pfam" id="PF00075">
    <property type="entry name" value="RNase_H"/>
    <property type="match status" value="1"/>
</dbReference>
<dbReference type="OrthoDB" id="2752996at2759"/>
<keyword evidence="11" id="KW-1185">Reference proteome</keyword>
<dbReference type="InterPro" id="IPR036397">
    <property type="entry name" value="RNaseH_sf"/>
</dbReference>
<dbReference type="InterPro" id="IPR012337">
    <property type="entry name" value="RNaseH-like_sf"/>
</dbReference>
<dbReference type="GO" id="GO:0003676">
    <property type="term" value="F:nucleic acid binding"/>
    <property type="evidence" value="ECO:0007669"/>
    <property type="project" value="InterPro"/>
</dbReference>
<evidence type="ECO:0000256" key="2">
    <source>
        <dbReference type="ARBA" id="ARBA00005300"/>
    </source>
</evidence>
<dbReference type="EC" id="3.1.26.4" evidence="3"/>
<dbReference type="PANTHER" id="PTHR10642">
    <property type="entry name" value="RIBONUCLEASE H1"/>
    <property type="match status" value="1"/>
</dbReference>
<dbReference type="CDD" id="cd09280">
    <property type="entry name" value="RNase_HI_eukaryote_like"/>
    <property type="match status" value="1"/>
</dbReference>
<proteinExistence type="inferred from homology"/>
<evidence type="ECO:0000313" key="11">
    <source>
        <dbReference type="Proteomes" id="UP000541558"/>
    </source>
</evidence>
<feature type="region of interest" description="Disordered" evidence="8">
    <location>
        <begin position="129"/>
        <end position="152"/>
    </location>
</feature>
<dbReference type="AlphaFoldDB" id="A0A8H5CHZ4"/>
<sequence>MPYFPESEPDGHWMVDQTSGNTVFVERYRALRGTKQSPIETETTCWSLEPNTNNPSFAALGCENPTACRRNGLKKLKNIIPEWDPRIEPALIHPIAALAPGTEDQYVPALNPLPTPSHPNDLVRIFTDPSETPNGILNTRRFGPSPENPDSEEEIEVYTDGSCHGNGAADAKCGSGIWYGQNDDRNTSTRIGPPLPLTNNTGELIAVLESIQQNKSTNRLKIASDSQYTIEALTKHSQTWLSKGLIGVKNPEIVGAILGEILATNTEVRLKKVKGHSGDTGNDGADTLANAGANKTIPDKIDLTMSSVIRALGAKTNSLTQAQAYRLMMRHKAVGERTRTTRMMTRTRAAIEGSTGVDLPPETVWKSLRIRKKGTISQKFSVFAWKSLHEGHKIGIFWKHFKPERLICQPCDAPIEDLNHILTECRTSGQETIWKLAQKAWGATGLPWPEISLERILGVGNIVVKNDQGKVLEGRTRLLRIIVSESAYLAWLDRCEWRIGREQNPLRLHTKKEITAQWKSIINRRFRIDWALTYKAAFGRRALRHAEVKRTWKGLTVANNDKMLRDDIFAEGVLVGNGGTACQRRPPGRNR</sequence>
<dbReference type="InterPro" id="IPR002156">
    <property type="entry name" value="RNaseH_domain"/>
</dbReference>
<gene>
    <name evidence="10" type="ORF">D9611_005868</name>
</gene>
<dbReference type="GO" id="GO:0043137">
    <property type="term" value="P:DNA replication, removal of RNA primer"/>
    <property type="evidence" value="ECO:0007669"/>
    <property type="project" value="TreeGrafter"/>
</dbReference>
<dbReference type="GO" id="GO:0046872">
    <property type="term" value="F:metal ion binding"/>
    <property type="evidence" value="ECO:0007669"/>
    <property type="project" value="UniProtKB-KW"/>
</dbReference>
<evidence type="ECO:0000256" key="5">
    <source>
        <dbReference type="ARBA" id="ARBA00022723"/>
    </source>
</evidence>
<keyword evidence="5" id="KW-0479">Metal-binding</keyword>
<keyword evidence="4" id="KW-0540">Nuclease</keyword>
<name>A0A8H5CHZ4_9AGAR</name>
<evidence type="ECO:0000256" key="1">
    <source>
        <dbReference type="ARBA" id="ARBA00000077"/>
    </source>
</evidence>
<evidence type="ECO:0000259" key="9">
    <source>
        <dbReference type="PROSITE" id="PS50879"/>
    </source>
</evidence>
<protein>
    <recommendedName>
        <fullName evidence="3">ribonuclease H</fullName>
        <ecNumber evidence="3">3.1.26.4</ecNumber>
    </recommendedName>
</protein>
<comment type="similarity">
    <text evidence="2">Belongs to the RNase H family.</text>
</comment>
<keyword evidence="6" id="KW-0255">Endonuclease</keyword>
<dbReference type="SUPFAM" id="SSF53098">
    <property type="entry name" value="Ribonuclease H-like"/>
    <property type="match status" value="1"/>
</dbReference>
<comment type="catalytic activity">
    <reaction evidence="1">
        <text>Endonucleolytic cleavage to 5'-phosphomonoester.</text>
        <dbReference type="EC" id="3.1.26.4"/>
    </reaction>
</comment>
<dbReference type="GO" id="GO:0004523">
    <property type="term" value="F:RNA-DNA hybrid ribonuclease activity"/>
    <property type="evidence" value="ECO:0007669"/>
    <property type="project" value="UniProtKB-EC"/>
</dbReference>